<evidence type="ECO:0000313" key="2">
    <source>
        <dbReference type="EMBL" id="EFJ26343.1"/>
    </source>
</evidence>
<proteinExistence type="predicted"/>
<dbReference type="eggNOG" id="ENOG502QRQ3">
    <property type="taxonomic scope" value="Eukaryota"/>
</dbReference>
<dbReference type="AlphaFoldDB" id="D8RMI3"/>
<feature type="region of interest" description="Disordered" evidence="1">
    <location>
        <begin position="1"/>
        <end position="28"/>
    </location>
</feature>
<dbReference type="Proteomes" id="UP000001514">
    <property type="component" value="Unassembled WGS sequence"/>
</dbReference>
<dbReference type="PANTHER" id="PTHR34778">
    <property type="entry name" value="OS02G0580700 PROTEIN"/>
    <property type="match status" value="1"/>
</dbReference>
<evidence type="ECO:0000256" key="1">
    <source>
        <dbReference type="SAM" id="MobiDB-lite"/>
    </source>
</evidence>
<dbReference type="InParanoid" id="D8RMI3"/>
<feature type="compositionally biased region" description="Low complexity" evidence="1">
    <location>
        <begin position="1"/>
        <end position="20"/>
    </location>
</feature>
<dbReference type="PANTHER" id="PTHR34778:SF2">
    <property type="entry name" value="OS02G0580700 PROTEIN"/>
    <property type="match status" value="1"/>
</dbReference>
<feature type="compositionally biased region" description="Basic and acidic residues" evidence="1">
    <location>
        <begin position="244"/>
        <end position="263"/>
    </location>
</feature>
<dbReference type="HOGENOM" id="CLU_702843_0_0_1"/>
<evidence type="ECO:0000313" key="3">
    <source>
        <dbReference type="Proteomes" id="UP000001514"/>
    </source>
</evidence>
<protein>
    <submittedName>
        <fullName evidence="2">Uncharacterized protein</fullName>
    </submittedName>
</protein>
<accession>D8RMI3</accession>
<dbReference type="KEGG" id="smo:SELMODRAFT_412847"/>
<feature type="compositionally biased region" description="Polar residues" evidence="1">
    <location>
        <begin position="190"/>
        <end position="206"/>
    </location>
</feature>
<dbReference type="EMBL" id="GL377584">
    <property type="protein sequence ID" value="EFJ26343.1"/>
    <property type="molecule type" value="Genomic_DNA"/>
</dbReference>
<gene>
    <name evidence="2" type="ORF">SELMODRAFT_412847</name>
</gene>
<feature type="region of interest" description="Disordered" evidence="1">
    <location>
        <begin position="139"/>
        <end position="170"/>
    </location>
</feature>
<keyword evidence="3" id="KW-1185">Reference proteome</keyword>
<dbReference type="Gramene" id="EFJ26343">
    <property type="protein sequence ID" value="EFJ26343"/>
    <property type="gene ID" value="SELMODRAFT_412847"/>
</dbReference>
<sequence>MEAAARSEGSTSSASSEPQSMLAQGDEPLIRAAESRVTDILQQFVRDVETRIASSLKEAASDVVSHLGKEAASRLVAAERKVAFLEQELVGAKEQALSMLLRLKHHTDSQILDLEKLLVAERRRADDAEAKVAALHETLRRAKRKGGGESTSGRGVKHSHSGEATVNQEEMSDSLALIAGVACDVMQQPRNNNEQSDQDNDCSSLSEKLRNSEELEGDERESPSHNASVAANVSTRKRKRKSRSIAEERQRQPEASADEHKSEDEEDNDDDDASVENGDSSERKRPASARQQRNSKRKSRQISTSEKLTRLMVGSKRARGKAGRADKKSASVPESSSRDSRRLMQGARQHLGPELRCGFWIREVLVVYIWIRFEMIIVDAFFSFGSYTVTESE</sequence>
<organism evidence="3">
    <name type="scientific">Selaginella moellendorffii</name>
    <name type="common">Spikemoss</name>
    <dbReference type="NCBI Taxonomy" id="88036"/>
    <lineage>
        <taxon>Eukaryota</taxon>
        <taxon>Viridiplantae</taxon>
        <taxon>Streptophyta</taxon>
        <taxon>Embryophyta</taxon>
        <taxon>Tracheophyta</taxon>
        <taxon>Lycopodiopsida</taxon>
        <taxon>Selaginellales</taxon>
        <taxon>Selaginellaceae</taxon>
        <taxon>Selaginella</taxon>
    </lineage>
</organism>
<reference evidence="2 3" key="1">
    <citation type="journal article" date="2011" name="Science">
        <title>The Selaginella genome identifies genetic changes associated with the evolution of vascular plants.</title>
        <authorList>
            <person name="Banks J.A."/>
            <person name="Nishiyama T."/>
            <person name="Hasebe M."/>
            <person name="Bowman J.L."/>
            <person name="Gribskov M."/>
            <person name="dePamphilis C."/>
            <person name="Albert V.A."/>
            <person name="Aono N."/>
            <person name="Aoyama T."/>
            <person name="Ambrose B.A."/>
            <person name="Ashton N.W."/>
            <person name="Axtell M.J."/>
            <person name="Barker E."/>
            <person name="Barker M.S."/>
            <person name="Bennetzen J.L."/>
            <person name="Bonawitz N.D."/>
            <person name="Chapple C."/>
            <person name="Cheng C."/>
            <person name="Correa L.G."/>
            <person name="Dacre M."/>
            <person name="DeBarry J."/>
            <person name="Dreyer I."/>
            <person name="Elias M."/>
            <person name="Engstrom E.M."/>
            <person name="Estelle M."/>
            <person name="Feng L."/>
            <person name="Finet C."/>
            <person name="Floyd S.K."/>
            <person name="Frommer W.B."/>
            <person name="Fujita T."/>
            <person name="Gramzow L."/>
            <person name="Gutensohn M."/>
            <person name="Harholt J."/>
            <person name="Hattori M."/>
            <person name="Heyl A."/>
            <person name="Hirai T."/>
            <person name="Hiwatashi Y."/>
            <person name="Ishikawa M."/>
            <person name="Iwata M."/>
            <person name="Karol K.G."/>
            <person name="Koehler B."/>
            <person name="Kolukisaoglu U."/>
            <person name="Kubo M."/>
            <person name="Kurata T."/>
            <person name="Lalonde S."/>
            <person name="Li K."/>
            <person name="Li Y."/>
            <person name="Litt A."/>
            <person name="Lyons E."/>
            <person name="Manning G."/>
            <person name="Maruyama T."/>
            <person name="Michael T.P."/>
            <person name="Mikami K."/>
            <person name="Miyazaki S."/>
            <person name="Morinaga S."/>
            <person name="Murata T."/>
            <person name="Mueller-Roeber B."/>
            <person name="Nelson D.R."/>
            <person name="Obara M."/>
            <person name="Oguri Y."/>
            <person name="Olmstead R.G."/>
            <person name="Onodera N."/>
            <person name="Petersen B.L."/>
            <person name="Pils B."/>
            <person name="Prigge M."/>
            <person name="Rensing S.A."/>
            <person name="Riano-Pachon D.M."/>
            <person name="Roberts A.W."/>
            <person name="Sato Y."/>
            <person name="Scheller H.V."/>
            <person name="Schulz B."/>
            <person name="Schulz C."/>
            <person name="Shakirov E.V."/>
            <person name="Shibagaki N."/>
            <person name="Shinohara N."/>
            <person name="Shippen D.E."/>
            <person name="Soerensen I."/>
            <person name="Sotooka R."/>
            <person name="Sugimoto N."/>
            <person name="Sugita M."/>
            <person name="Sumikawa N."/>
            <person name="Tanurdzic M."/>
            <person name="Theissen G."/>
            <person name="Ulvskov P."/>
            <person name="Wakazuki S."/>
            <person name="Weng J.K."/>
            <person name="Willats W.W."/>
            <person name="Wipf D."/>
            <person name="Wolf P.G."/>
            <person name="Yang L."/>
            <person name="Zimmer A.D."/>
            <person name="Zhu Q."/>
            <person name="Mitros T."/>
            <person name="Hellsten U."/>
            <person name="Loque D."/>
            <person name="Otillar R."/>
            <person name="Salamov A."/>
            <person name="Schmutz J."/>
            <person name="Shapiro H."/>
            <person name="Lindquist E."/>
            <person name="Lucas S."/>
            <person name="Rokhsar D."/>
            <person name="Grigoriev I.V."/>
        </authorList>
    </citation>
    <scope>NUCLEOTIDE SEQUENCE [LARGE SCALE GENOMIC DNA]</scope>
</reference>
<feature type="compositionally biased region" description="Polar residues" evidence="1">
    <location>
        <begin position="224"/>
        <end position="233"/>
    </location>
</feature>
<name>D8RMI3_SELML</name>
<dbReference type="STRING" id="88036.D8RMI3"/>
<feature type="compositionally biased region" description="Acidic residues" evidence="1">
    <location>
        <begin position="264"/>
        <end position="274"/>
    </location>
</feature>
<feature type="region of interest" description="Disordered" evidence="1">
    <location>
        <begin position="190"/>
        <end position="343"/>
    </location>
</feature>